<dbReference type="InterPro" id="IPR016266">
    <property type="entry name" value="POLE2"/>
</dbReference>
<evidence type="ECO:0000313" key="9">
    <source>
        <dbReference type="Proteomes" id="UP001162164"/>
    </source>
</evidence>
<comment type="function">
    <text evidence="6">Participates in DNA repair and in chromosomal DNA replication.</text>
</comment>
<keyword evidence="5 6" id="KW-0539">Nucleus</keyword>
<accession>A0ABQ9JQF5</accession>
<dbReference type="PANTHER" id="PTHR12708">
    <property type="entry name" value="DNA POLYMERASE EPSILON SUBUNIT B"/>
    <property type="match status" value="1"/>
</dbReference>
<evidence type="ECO:0000256" key="6">
    <source>
        <dbReference type="PIRNR" id="PIRNR000799"/>
    </source>
</evidence>
<dbReference type="Pfam" id="PF04042">
    <property type="entry name" value="DNA_pol_E_B"/>
    <property type="match status" value="1"/>
</dbReference>
<evidence type="ECO:0000256" key="5">
    <source>
        <dbReference type="ARBA" id="ARBA00023242"/>
    </source>
</evidence>
<evidence type="ECO:0000256" key="1">
    <source>
        <dbReference type="ARBA" id="ARBA00004123"/>
    </source>
</evidence>
<name>A0ABQ9JQF5_9CUCU</name>
<feature type="domain" description="DNA polymerase alpha/delta/epsilon subunit B" evidence="7">
    <location>
        <begin position="301"/>
        <end position="487"/>
    </location>
</feature>
<evidence type="ECO:0000256" key="4">
    <source>
        <dbReference type="ARBA" id="ARBA00023125"/>
    </source>
</evidence>
<dbReference type="PIRSF" id="PIRSF000799">
    <property type="entry name" value="DNA_pol_eps_2"/>
    <property type="match status" value="1"/>
</dbReference>
<keyword evidence="3 6" id="KW-0235">DNA replication</keyword>
<comment type="similarity">
    <text evidence="2 6">Belongs to the DNA polymerase epsilon subunit B family.</text>
</comment>
<keyword evidence="9" id="KW-1185">Reference proteome</keyword>
<organism evidence="8 9">
    <name type="scientific">Molorchus minor</name>
    <dbReference type="NCBI Taxonomy" id="1323400"/>
    <lineage>
        <taxon>Eukaryota</taxon>
        <taxon>Metazoa</taxon>
        <taxon>Ecdysozoa</taxon>
        <taxon>Arthropoda</taxon>
        <taxon>Hexapoda</taxon>
        <taxon>Insecta</taxon>
        <taxon>Pterygota</taxon>
        <taxon>Neoptera</taxon>
        <taxon>Endopterygota</taxon>
        <taxon>Coleoptera</taxon>
        <taxon>Polyphaga</taxon>
        <taxon>Cucujiformia</taxon>
        <taxon>Chrysomeloidea</taxon>
        <taxon>Cerambycidae</taxon>
        <taxon>Lamiinae</taxon>
        <taxon>Monochamini</taxon>
        <taxon>Molorchus</taxon>
    </lineage>
</organism>
<proteinExistence type="inferred from homology"/>
<evidence type="ECO:0000256" key="2">
    <source>
        <dbReference type="ARBA" id="ARBA00009560"/>
    </source>
</evidence>
<dbReference type="Gene3D" id="3.60.21.60">
    <property type="match status" value="1"/>
</dbReference>
<dbReference type="Proteomes" id="UP001162164">
    <property type="component" value="Unassembled WGS sequence"/>
</dbReference>
<dbReference type="EMBL" id="JAPWTJ010000281">
    <property type="protein sequence ID" value="KAJ8980174.1"/>
    <property type="molecule type" value="Genomic_DNA"/>
</dbReference>
<protein>
    <recommendedName>
        <fullName evidence="6">DNA polymerase epsilon subunit</fullName>
    </recommendedName>
    <alternativeName>
        <fullName evidence="6">DNA polymerase II subunit 2</fullName>
    </alternativeName>
</protein>
<comment type="subcellular location">
    <subcellularLocation>
        <location evidence="1 6">Nucleus</location>
    </subcellularLocation>
</comment>
<reference evidence="8" key="1">
    <citation type="journal article" date="2023" name="Insect Mol. Biol.">
        <title>Genome sequencing provides insights into the evolution of gene families encoding plant cell wall-degrading enzymes in longhorned beetles.</title>
        <authorList>
            <person name="Shin N.R."/>
            <person name="Okamura Y."/>
            <person name="Kirsch R."/>
            <person name="Pauchet Y."/>
        </authorList>
    </citation>
    <scope>NUCLEOTIDE SEQUENCE</scope>
    <source>
        <strain evidence="8">MMC_N1</strain>
    </source>
</reference>
<dbReference type="InterPro" id="IPR007185">
    <property type="entry name" value="DNA_pol_a/d/e_bsu"/>
</dbReference>
<evidence type="ECO:0000256" key="3">
    <source>
        <dbReference type="ARBA" id="ARBA00022705"/>
    </source>
</evidence>
<evidence type="ECO:0000259" key="7">
    <source>
        <dbReference type="Pfam" id="PF04042"/>
    </source>
</evidence>
<evidence type="ECO:0000313" key="8">
    <source>
        <dbReference type="EMBL" id="KAJ8980174.1"/>
    </source>
</evidence>
<keyword evidence="4 6" id="KW-0238">DNA-binding</keyword>
<comment type="caution">
    <text evidence="8">The sequence shown here is derived from an EMBL/GenBank/DDBJ whole genome shotgun (WGS) entry which is preliminary data.</text>
</comment>
<dbReference type="PANTHER" id="PTHR12708:SF0">
    <property type="entry name" value="DNA POLYMERASE EPSILON SUBUNIT 2"/>
    <property type="match status" value="1"/>
</dbReference>
<sequence>MSPTPCSVSQKTKEKKKKKGKAGKFLGEFCSVIIDKSLDGGIELEQNSVFDNFVKDLCTSLEKQNISETSIEREHVDRAIEMCLHSGYDQHETVFNVINAFDFPKLWYNADRKLYFLDSNKSKMLADADMKAKMFLERYSTILQRTKRNFAQYVGEDNKPQLKLQTVDYLLTLSNVTLDYTLILGSLLQVSEGKYYLEDPSGIVQLDLTHAKYHGGFFVENSFVLVNGYYEDKILKVSTIILPSGEEYMESRPSFGNLNYFGGLSNVPLRESQRLKQHMIGNKSEIMFFFRCLVGPSTSFVVFEKLEILFDGVQASPPIAFVFMGNFMSESHGSEIMDTLRKLFKKLAELISKYPNIVNVSQFVFVPGLTDPCTPHIVPRLPLPSCVTSEMTKILPKAIFTTNPCRLQYCTREIALFRADIVAKLLQGTLYKPSSDEIAHCAKRTIISQGHLCPLPLNALTVHWDFDYCLRLYPLPDVIVIGDRSEAYNGEYKGCQVVNPGSFCDGGFEFKTYTPFTNLFDDCAL</sequence>
<gene>
    <name evidence="8" type="ORF">NQ317_011418</name>
</gene>